<evidence type="ECO:0000313" key="3">
    <source>
        <dbReference type="EMBL" id="MFA9461866.1"/>
    </source>
</evidence>
<keyword evidence="2" id="KW-0479">Metal-binding</keyword>
<dbReference type="RefSeq" id="WP_373656655.1">
    <property type="nucleotide sequence ID" value="NZ_JBGUAW010000009.1"/>
</dbReference>
<dbReference type="NCBIfam" id="TIGR00486">
    <property type="entry name" value="YbgI_SA1388"/>
    <property type="match status" value="1"/>
</dbReference>
<evidence type="ECO:0000313" key="4">
    <source>
        <dbReference type="Proteomes" id="UP001575181"/>
    </source>
</evidence>
<organism evidence="3 4">
    <name type="scientific">Thiohalorhabdus methylotrophus</name>
    <dbReference type="NCBI Taxonomy" id="3242694"/>
    <lineage>
        <taxon>Bacteria</taxon>
        <taxon>Pseudomonadati</taxon>
        <taxon>Pseudomonadota</taxon>
        <taxon>Gammaproteobacteria</taxon>
        <taxon>Thiohalorhabdales</taxon>
        <taxon>Thiohalorhabdaceae</taxon>
        <taxon>Thiohalorhabdus</taxon>
    </lineage>
</organism>
<comment type="similarity">
    <text evidence="1">Belongs to the GTP cyclohydrolase I type 2/NIF3 family.</text>
</comment>
<accession>A0ABV4TX07</accession>
<dbReference type="EMBL" id="JBGUAW010000009">
    <property type="protein sequence ID" value="MFA9461866.1"/>
    <property type="molecule type" value="Genomic_DNA"/>
</dbReference>
<dbReference type="PANTHER" id="PTHR13799:SF14">
    <property type="entry name" value="GTP CYCLOHYDROLASE 1 TYPE 2 HOMOLOG"/>
    <property type="match status" value="1"/>
</dbReference>
<dbReference type="Gene3D" id="3.40.1390.30">
    <property type="entry name" value="NIF3 (NGG1p interacting factor 3)-like"/>
    <property type="match status" value="2"/>
</dbReference>
<dbReference type="Proteomes" id="UP001575181">
    <property type="component" value="Unassembled WGS sequence"/>
</dbReference>
<protein>
    <submittedName>
        <fullName evidence="3">Nif3-like dinuclear metal center hexameric protein</fullName>
    </submittedName>
</protein>
<sequence length="253" mass="27334">MAVELNQLAAYCNDFLEVEAVTDFCPQGLQVEGRSPVRSIVSGVTACQALLDEAVAAEADLVLVHHGYFWKGEDPRVVGMKGRRLRTLLRNDLSLLAYHLPLDRHPVVGNNAELMRVLEVEGAVPFGRLGGVAIGMGGQLATPTDPGVFLERVEGRLETRILHVAGPQERIQRVALCSGGAPDLVEEAAEAGYDCYLTGESNERSTHMAREMGIHFIAAGHHATERFGAAALGRHLAGEFGLQHRFVDIPNPA</sequence>
<evidence type="ECO:0000256" key="1">
    <source>
        <dbReference type="ARBA" id="ARBA00006964"/>
    </source>
</evidence>
<dbReference type="SUPFAM" id="SSF102705">
    <property type="entry name" value="NIF3 (NGG1p interacting factor 3)-like"/>
    <property type="match status" value="1"/>
</dbReference>
<keyword evidence="4" id="KW-1185">Reference proteome</keyword>
<dbReference type="PANTHER" id="PTHR13799">
    <property type="entry name" value="NGG1 INTERACTING FACTOR 3"/>
    <property type="match status" value="1"/>
</dbReference>
<evidence type="ECO:0000256" key="2">
    <source>
        <dbReference type="ARBA" id="ARBA00022723"/>
    </source>
</evidence>
<gene>
    <name evidence="3" type="ORF">ACERLL_13660</name>
</gene>
<dbReference type="Pfam" id="PF01784">
    <property type="entry name" value="DUF34_NIF3"/>
    <property type="match status" value="1"/>
</dbReference>
<reference evidence="3 4" key="1">
    <citation type="submission" date="2024-08" db="EMBL/GenBank/DDBJ databases">
        <title>Whole-genome sequencing of halo(alkali)philic microorganisms from hypersaline lakes.</title>
        <authorList>
            <person name="Sorokin D.Y."/>
            <person name="Merkel A.Y."/>
            <person name="Messina E."/>
            <person name="Yakimov M."/>
        </authorList>
    </citation>
    <scope>NUCLEOTIDE SEQUENCE [LARGE SCALE GENOMIC DNA]</scope>
    <source>
        <strain evidence="3 4">Cl-TMA</strain>
    </source>
</reference>
<comment type="caution">
    <text evidence="3">The sequence shown here is derived from an EMBL/GenBank/DDBJ whole genome shotgun (WGS) entry which is preliminary data.</text>
</comment>
<dbReference type="InterPro" id="IPR002678">
    <property type="entry name" value="DUF34/NIF3"/>
</dbReference>
<proteinExistence type="inferred from homology"/>
<dbReference type="InterPro" id="IPR036069">
    <property type="entry name" value="DUF34/NIF3_sf"/>
</dbReference>
<name>A0ABV4TX07_9GAMM</name>